<reference evidence="2" key="1">
    <citation type="submission" date="2025-08" db="UniProtKB">
        <authorList>
            <consortium name="Ensembl"/>
        </authorList>
    </citation>
    <scope>IDENTIFICATION</scope>
</reference>
<feature type="signal peptide" evidence="1">
    <location>
        <begin position="1"/>
        <end position="20"/>
    </location>
</feature>
<accession>A0A3B3Y1Y6</accession>
<reference evidence="2" key="2">
    <citation type="submission" date="2025-09" db="UniProtKB">
        <authorList>
            <consortium name="Ensembl"/>
        </authorList>
    </citation>
    <scope>IDENTIFICATION</scope>
</reference>
<feature type="chain" id="PRO_5017383961" description="Pectinesterase inhibitor domain-containing protein" evidence="1">
    <location>
        <begin position="21"/>
        <end position="197"/>
    </location>
</feature>
<keyword evidence="1" id="KW-0732">Signal</keyword>
<dbReference type="Gene3D" id="1.20.1250.10">
    <property type="match status" value="1"/>
</dbReference>
<evidence type="ECO:0000256" key="1">
    <source>
        <dbReference type="SAM" id="SignalP"/>
    </source>
</evidence>
<dbReference type="AlphaFoldDB" id="A0A3B3Y1Y6"/>
<name>A0A3B3Y1Y6_9TELE</name>
<evidence type="ECO:0000313" key="3">
    <source>
        <dbReference type="Proteomes" id="UP000261480"/>
    </source>
</evidence>
<proteinExistence type="predicted"/>
<dbReference type="Ensembl" id="ENSPMET00000015535.1">
    <property type="protein sequence ID" value="ENSPMEP00000021321.1"/>
    <property type="gene ID" value="ENSPMEG00000001456.1"/>
</dbReference>
<keyword evidence="3" id="KW-1185">Reference proteome</keyword>
<evidence type="ECO:0000313" key="2">
    <source>
        <dbReference type="Ensembl" id="ENSPMEP00000021321.1"/>
    </source>
</evidence>
<organism evidence="2 3">
    <name type="scientific">Poecilia mexicana</name>
    <dbReference type="NCBI Taxonomy" id="48701"/>
    <lineage>
        <taxon>Eukaryota</taxon>
        <taxon>Metazoa</taxon>
        <taxon>Chordata</taxon>
        <taxon>Craniata</taxon>
        <taxon>Vertebrata</taxon>
        <taxon>Euteleostomi</taxon>
        <taxon>Actinopterygii</taxon>
        <taxon>Neopterygii</taxon>
        <taxon>Teleostei</taxon>
        <taxon>Neoteleostei</taxon>
        <taxon>Acanthomorphata</taxon>
        <taxon>Ovalentaria</taxon>
        <taxon>Atherinomorphae</taxon>
        <taxon>Cyprinodontiformes</taxon>
        <taxon>Poeciliidae</taxon>
        <taxon>Poeciliinae</taxon>
        <taxon>Poecilia</taxon>
    </lineage>
</organism>
<sequence>MSSCLASLAGLFVFLISTSAAPARHHDACAEVRMSSQDLNQYARIASTKARNGSTDFARYSNSIAWLESNDMCDPASLKQQSTACVEKIFGVLASYASAVERISAFESCSEFTSTVNPALKKLHRDMGKCVRSLGGKLEKEHHGKKAEHQPVEGRWKEALVCQYTLERLFSFSILTARVFAAGDPAQHSEGSAHRCS</sequence>
<evidence type="ECO:0008006" key="4">
    <source>
        <dbReference type="Google" id="ProtNLM"/>
    </source>
</evidence>
<dbReference type="InterPro" id="IPR009079">
    <property type="entry name" value="4_helix_cytokine-like_core"/>
</dbReference>
<protein>
    <recommendedName>
        <fullName evidence="4">Pectinesterase inhibitor domain-containing protein</fullName>
    </recommendedName>
</protein>
<dbReference type="Proteomes" id="UP000261480">
    <property type="component" value="Unplaced"/>
</dbReference>